<dbReference type="InterPro" id="IPR050232">
    <property type="entry name" value="FBL13/AtMIF1-like"/>
</dbReference>
<dbReference type="Proteomes" id="UP000428333">
    <property type="component" value="Linkage Group LG03"/>
</dbReference>
<keyword evidence="2" id="KW-1185">Reference proteome</keyword>
<organism evidence="1 2">
    <name type="scientific">Rhododendron williamsianum</name>
    <dbReference type="NCBI Taxonomy" id="262921"/>
    <lineage>
        <taxon>Eukaryota</taxon>
        <taxon>Viridiplantae</taxon>
        <taxon>Streptophyta</taxon>
        <taxon>Embryophyta</taxon>
        <taxon>Tracheophyta</taxon>
        <taxon>Spermatophyta</taxon>
        <taxon>Magnoliopsida</taxon>
        <taxon>eudicotyledons</taxon>
        <taxon>Gunneridae</taxon>
        <taxon>Pentapetalae</taxon>
        <taxon>asterids</taxon>
        <taxon>Ericales</taxon>
        <taxon>Ericaceae</taxon>
        <taxon>Ericoideae</taxon>
        <taxon>Rhodoreae</taxon>
        <taxon>Rhododendron</taxon>
    </lineage>
</organism>
<dbReference type="OrthoDB" id="1751980at2759"/>
<dbReference type="PANTHER" id="PTHR31900">
    <property type="entry name" value="F-BOX/RNI SUPERFAMILY PROTEIN-RELATED"/>
    <property type="match status" value="1"/>
</dbReference>
<evidence type="ECO:0008006" key="3">
    <source>
        <dbReference type="Google" id="ProtNLM"/>
    </source>
</evidence>
<name>A0A6A4MB20_9ERIC</name>
<dbReference type="AlphaFoldDB" id="A0A6A4MB20"/>
<dbReference type="EMBL" id="QEFC01000548">
    <property type="protein sequence ID" value="KAE9463867.1"/>
    <property type="molecule type" value="Genomic_DNA"/>
</dbReference>
<feature type="non-terminal residue" evidence="1">
    <location>
        <position position="1"/>
    </location>
</feature>
<evidence type="ECO:0000313" key="1">
    <source>
        <dbReference type="EMBL" id="KAE9463867.1"/>
    </source>
</evidence>
<evidence type="ECO:0000313" key="2">
    <source>
        <dbReference type="Proteomes" id="UP000428333"/>
    </source>
</evidence>
<protein>
    <recommendedName>
        <fullName evidence="3">FBD domain-containing protein</fullName>
    </recommendedName>
</protein>
<sequence>MVYRLLCQWQRRSAKLVWKNCCATGNPSLYKFSDEVFEQNFDRRECGKAQSCMEDRISNLPDEVPVSIVSQLEQEASTSVLYIELWILFEQQKLQSDINGWIAFAFRKRVKKLKLNFACNWTNANWNYPLTAKILHGYSLDSPTSLYLCRVDVTEEVPYYYLSVCPSLEELSVLPNKCWVNFSVSGPSLKLRHLEIQDTQNLEKLDIFKNFIHGSSYLQQLETLVLGFGCRCKIASYLRGSTLSLGKIIVDPHELEKWFPEDPDKLQAAR</sequence>
<accession>A0A6A4MB20</accession>
<proteinExistence type="predicted"/>
<dbReference type="PANTHER" id="PTHR31900:SF30">
    <property type="entry name" value="SUPERFAMILY PROTEIN, PUTATIVE-RELATED"/>
    <property type="match status" value="1"/>
</dbReference>
<gene>
    <name evidence="1" type="ORF">C3L33_04224</name>
</gene>
<reference evidence="1 2" key="1">
    <citation type="journal article" date="2019" name="Genome Biol. Evol.">
        <title>The Rhododendron genome and chromosomal organization provide insight into shared whole-genome duplications across the heath family (Ericaceae).</title>
        <authorList>
            <person name="Soza V.L."/>
            <person name="Lindsley D."/>
            <person name="Waalkes A."/>
            <person name="Ramage E."/>
            <person name="Patwardhan R.P."/>
            <person name="Burton J.N."/>
            <person name="Adey A."/>
            <person name="Kumar A."/>
            <person name="Qiu R."/>
            <person name="Shendure J."/>
            <person name="Hall B."/>
        </authorList>
    </citation>
    <scope>NUCLEOTIDE SEQUENCE [LARGE SCALE GENOMIC DNA]</scope>
    <source>
        <strain evidence="1">RSF 1966-606</strain>
    </source>
</reference>
<comment type="caution">
    <text evidence="1">The sequence shown here is derived from an EMBL/GenBank/DDBJ whole genome shotgun (WGS) entry which is preliminary data.</text>
</comment>